<dbReference type="Proteomes" id="UP000000238">
    <property type="component" value="Chromosome"/>
</dbReference>
<dbReference type="OrthoDB" id="6078616at2"/>
<proteinExistence type="predicted"/>
<name>Q2SC77_HAHCH</name>
<reference evidence="2 3" key="1">
    <citation type="journal article" date="2005" name="Nucleic Acids Res.">
        <title>Genomic blueprint of Hahella chejuensis, a marine microbe producing an algicidal agent.</title>
        <authorList>
            <person name="Jeong H."/>
            <person name="Yim J.H."/>
            <person name="Lee C."/>
            <person name="Choi S.-H."/>
            <person name="Park Y.K."/>
            <person name="Yoon S.H."/>
            <person name="Hur C.-G."/>
            <person name="Kang H.-Y."/>
            <person name="Kim D."/>
            <person name="Lee H.H."/>
            <person name="Park K.H."/>
            <person name="Park S.-H."/>
            <person name="Park H.-S."/>
            <person name="Lee H.K."/>
            <person name="Oh T.K."/>
            <person name="Kim J.F."/>
        </authorList>
    </citation>
    <scope>NUCLEOTIDE SEQUENCE [LARGE SCALE GENOMIC DNA]</scope>
    <source>
        <strain evidence="2 3">KCTC 2396</strain>
    </source>
</reference>
<sequence>MAKSTKVIHISNTRPSSALNALNRITGLDWGRMPKSLVNDIAEAAQQECDEEPHQAQPSLMNTMKAG</sequence>
<feature type="region of interest" description="Disordered" evidence="1">
    <location>
        <begin position="47"/>
        <end position="67"/>
    </location>
</feature>
<dbReference type="AlphaFoldDB" id="Q2SC77"/>
<evidence type="ECO:0000313" key="3">
    <source>
        <dbReference type="Proteomes" id="UP000000238"/>
    </source>
</evidence>
<dbReference type="EMBL" id="CP000155">
    <property type="protein sequence ID" value="ABC31747.1"/>
    <property type="molecule type" value="Genomic_DNA"/>
</dbReference>
<accession>Q2SC77</accession>
<evidence type="ECO:0000256" key="1">
    <source>
        <dbReference type="SAM" id="MobiDB-lite"/>
    </source>
</evidence>
<dbReference type="HOGENOM" id="CLU_2806479_0_0_6"/>
<protein>
    <submittedName>
        <fullName evidence="2">Uncharacterized protein</fullName>
    </submittedName>
</protein>
<keyword evidence="3" id="KW-1185">Reference proteome</keyword>
<evidence type="ECO:0000313" key="2">
    <source>
        <dbReference type="EMBL" id="ABC31747.1"/>
    </source>
</evidence>
<dbReference type="KEGG" id="hch:HCH_05065"/>
<feature type="compositionally biased region" description="Polar residues" evidence="1">
    <location>
        <begin position="56"/>
        <end position="67"/>
    </location>
</feature>
<gene>
    <name evidence="2" type="ordered locus">HCH_05065</name>
</gene>
<dbReference type="RefSeq" id="WP_011398812.1">
    <property type="nucleotide sequence ID" value="NC_007645.1"/>
</dbReference>
<organism evidence="2 3">
    <name type="scientific">Hahella chejuensis (strain KCTC 2396)</name>
    <dbReference type="NCBI Taxonomy" id="349521"/>
    <lineage>
        <taxon>Bacteria</taxon>
        <taxon>Pseudomonadati</taxon>
        <taxon>Pseudomonadota</taxon>
        <taxon>Gammaproteobacteria</taxon>
        <taxon>Oceanospirillales</taxon>
        <taxon>Hahellaceae</taxon>
        <taxon>Hahella</taxon>
    </lineage>
</organism>